<dbReference type="Proteomes" id="UP000276282">
    <property type="component" value="Unassembled WGS sequence"/>
</dbReference>
<evidence type="ECO:0000313" key="1">
    <source>
        <dbReference type="EMBL" id="RKS42759.1"/>
    </source>
</evidence>
<dbReference type="OrthoDB" id="823362at2"/>
<evidence type="ECO:0000313" key="2">
    <source>
        <dbReference type="Proteomes" id="UP000276282"/>
    </source>
</evidence>
<proteinExistence type="predicted"/>
<comment type="caution">
    <text evidence="1">The sequence shown here is derived from an EMBL/GenBank/DDBJ whole genome shotgun (WGS) entry which is preliminary data.</text>
</comment>
<name>A0A495P261_9FLAO</name>
<sequence length="156" mass="18653">MKIFIIIFSFLTLSNASKPNQFDNKLDSDELQFIRENYGWNESDLIIINFKEPNSNCWYDNYKSPKKANKWWDEFYSDIKLINIRNVFIYSDSKRVKSVIDFDKHFPDYSNFFLNKFFNKENTCFGLLIIHKNGSYISKNGEYTKSDILTMISKLQ</sequence>
<dbReference type="EMBL" id="RBLG01000006">
    <property type="protein sequence ID" value="RKS42759.1"/>
    <property type="molecule type" value="Genomic_DNA"/>
</dbReference>
<keyword evidence="2" id="KW-1185">Reference proteome</keyword>
<reference evidence="1 2" key="1">
    <citation type="submission" date="2018-10" db="EMBL/GenBank/DDBJ databases">
        <title>Genomic Encyclopedia of Archaeal and Bacterial Type Strains, Phase II (KMG-II): from individual species to whole genera.</title>
        <authorList>
            <person name="Goeker M."/>
        </authorList>
    </citation>
    <scope>NUCLEOTIDE SEQUENCE [LARGE SCALE GENOMIC DNA]</scope>
    <source>
        <strain evidence="1 2">DSM 19839</strain>
    </source>
</reference>
<dbReference type="AlphaFoldDB" id="A0A495P261"/>
<gene>
    <name evidence="1" type="ORF">BC962_3046</name>
</gene>
<organism evidence="1 2">
    <name type="scientific">Gillisia mitskevichiae</name>
    <dbReference type="NCBI Taxonomy" id="270921"/>
    <lineage>
        <taxon>Bacteria</taxon>
        <taxon>Pseudomonadati</taxon>
        <taxon>Bacteroidota</taxon>
        <taxon>Flavobacteriia</taxon>
        <taxon>Flavobacteriales</taxon>
        <taxon>Flavobacteriaceae</taxon>
        <taxon>Gillisia</taxon>
    </lineage>
</organism>
<accession>A0A495P261</accession>
<protein>
    <submittedName>
        <fullName evidence="1">Uncharacterized protein</fullName>
    </submittedName>
</protein>
<dbReference type="RefSeq" id="WP_121346834.1">
    <property type="nucleotide sequence ID" value="NZ_RBLG01000006.1"/>
</dbReference>